<gene>
    <name evidence="1" type="ORF">GQ55_8G221800</name>
</gene>
<sequence>MLPQKDRTPAAQVTILILLFPNSDPLYLPILHQHRLVGEHACMASKEEQGMGEADTVAPAAPERQHDVDSTVDERRKKKKLIEEAIGSLRSGRARCSEMMEAARPGRGTDDLELRCLDFLEKELRYIVAGLTALSPQHVDERITGWLQYLTDYADSLPRLIDQADLQRGNTLLRRASRFFRRRHRHPVVSERFSLPG</sequence>
<reference evidence="1 2" key="1">
    <citation type="submission" date="2018-04" db="EMBL/GenBank/DDBJ databases">
        <title>WGS assembly of Panicum hallii var. hallii HAL2.</title>
        <authorList>
            <person name="Lovell J."/>
            <person name="Jenkins J."/>
            <person name="Lowry D."/>
            <person name="Mamidi S."/>
            <person name="Sreedasyam A."/>
            <person name="Weng X."/>
            <person name="Barry K."/>
            <person name="Bonette J."/>
            <person name="Campitelli B."/>
            <person name="Daum C."/>
            <person name="Gordon S."/>
            <person name="Gould B."/>
            <person name="Lipzen A."/>
            <person name="MacQueen A."/>
            <person name="Palacio-Mejia J."/>
            <person name="Plott C."/>
            <person name="Shakirov E."/>
            <person name="Shu S."/>
            <person name="Yoshinaga Y."/>
            <person name="Zane M."/>
            <person name="Rokhsar D."/>
            <person name="Grimwood J."/>
            <person name="Schmutz J."/>
            <person name="Juenger T."/>
        </authorList>
    </citation>
    <scope>NUCLEOTIDE SEQUENCE [LARGE SCALE GENOMIC DNA]</scope>
    <source>
        <strain evidence="2">cv. HAL2</strain>
    </source>
</reference>
<organism evidence="1 2">
    <name type="scientific">Panicum hallii var. hallii</name>
    <dbReference type="NCBI Taxonomy" id="1504633"/>
    <lineage>
        <taxon>Eukaryota</taxon>
        <taxon>Viridiplantae</taxon>
        <taxon>Streptophyta</taxon>
        <taxon>Embryophyta</taxon>
        <taxon>Tracheophyta</taxon>
        <taxon>Spermatophyta</taxon>
        <taxon>Magnoliopsida</taxon>
        <taxon>Liliopsida</taxon>
        <taxon>Poales</taxon>
        <taxon>Poaceae</taxon>
        <taxon>PACMAD clade</taxon>
        <taxon>Panicoideae</taxon>
        <taxon>Panicodae</taxon>
        <taxon>Paniceae</taxon>
        <taxon>Panicinae</taxon>
        <taxon>Panicum</taxon>
        <taxon>Panicum sect. Panicum</taxon>
    </lineage>
</organism>
<name>A0A2T7CQ08_9POAL</name>
<protein>
    <submittedName>
        <fullName evidence="1">Uncharacterized protein</fullName>
    </submittedName>
</protein>
<keyword evidence="2" id="KW-1185">Reference proteome</keyword>
<dbReference type="OrthoDB" id="689447at2759"/>
<evidence type="ECO:0000313" key="2">
    <source>
        <dbReference type="Proteomes" id="UP000244336"/>
    </source>
</evidence>
<evidence type="ECO:0000313" key="1">
    <source>
        <dbReference type="EMBL" id="PUZ45418.1"/>
    </source>
</evidence>
<proteinExistence type="predicted"/>
<dbReference type="EMBL" id="CM009756">
    <property type="protein sequence ID" value="PUZ45418.1"/>
    <property type="molecule type" value="Genomic_DNA"/>
</dbReference>
<dbReference type="AlphaFoldDB" id="A0A2T7CQ08"/>
<dbReference type="Proteomes" id="UP000244336">
    <property type="component" value="Chromosome 8"/>
</dbReference>
<dbReference type="Gramene" id="PUZ45418">
    <property type="protein sequence ID" value="PUZ45418"/>
    <property type="gene ID" value="GQ55_8G221800"/>
</dbReference>
<accession>A0A2T7CQ08</accession>